<dbReference type="Pfam" id="PF05895">
    <property type="entry name" value="DUF859"/>
    <property type="match status" value="1"/>
</dbReference>
<gene>
    <name evidence="2" type="ORF">CBW42_03905</name>
</gene>
<protein>
    <recommendedName>
        <fullName evidence="1">Baseplate structural protein Gp10 C-terminal domain-containing protein</fullName>
    </recommendedName>
</protein>
<sequence>MDCRRRSAYAGADGHRPAQAVRLSAYAGQLRQSELRICRSVIDMAASGSFSKVFSTGYTLLVEWTESNVDAPNNQSDITVTAKLKATGSYHISSSASKTISLTINGTKYSSTCTVGISGGETKTLMTRTVADITHGTDGSKTISISCSLDIQVTLSGSYVSNVSTSGSATLTKIARSNTLSASNGTLGTAQTLTVTKADSSFTHTITYTCGSASGTVCTQSGSTSISWTPPLTLASQAPSGTSVSVTFTIQTYSGSTALGSSSKTITCAIPASVKPSISIAVSDNNGYASTYGAYIQGLSCVKVTATVTMQYSATASGYDATIDGKKYTAGTSAAVVSDALTSTGSLTITASVTDSRGRTASTTQSITVVAYSPPAITAFTAKRCDSSGNLSATGTYLKVTFSASITDFGAAASTANTAAYKLQYKKTTAASYTAVTLTSYAGKFSVSNGTYKFSADKAAAYDIILTATDAFRSFACTGKGPAAMTLFSFLKGGMGIAFGKVADTEGFDVNLPAIFRGKLAFNSDAATSMLDYCHPVGTIYETTDGNFDPATAWGGTWERIKDKFLLSAGDTYTAGSTGGEATHKLTTSEMPSHSHRSYVYNSSGTTSWTPTYGTYALTVGSVNNSSPVKTWGATVALDKTGGSSAHNNMPPYLAVYVWKRTA</sequence>
<reference evidence="2 3" key="1">
    <citation type="submission" date="2017-05" db="EMBL/GenBank/DDBJ databases">
        <title>Butyricicoccus porcorum sp. nov. a butyrate-producing bacterium from the swine intestinal tract.</title>
        <authorList>
            <person name="Trachsel J."/>
            <person name="Humphrey S."/>
            <person name="Allen H.K."/>
        </authorList>
    </citation>
    <scope>NUCLEOTIDE SEQUENCE [LARGE SCALE GENOMIC DNA]</scope>
    <source>
        <strain evidence="2">BB10</strain>
    </source>
</reference>
<dbReference type="InterPro" id="IPR008577">
    <property type="entry name" value="DUF859"/>
</dbReference>
<dbReference type="EMBL" id="NHOC01000003">
    <property type="protein sequence ID" value="OUM21189.1"/>
    <property type="molecule type" value="Genomic_DNA"/>
</dbReference>
<dbReference type="Proteomes" id="UP000194903">
    <property type="component" value="Unassembled WGS sequence"/>
</dbReference>
<organism evidence="2 3">
    <name type="scientific">Butyricicoccus porcorum</name>
    <dbReference type="NCBI Taxonomy" id="1945634"/>
    <lineage>
        <taxon>Bacteria</taxon>
        <taxon>Bacillati</taxon>
        <taxon>Bacillota</taxon>
        <taxon>Clostridia</taxon>
        <taxon>Eubacteriales</taxon>
        <taxon>Butyricicoccaceae</taxon>
        <taxon>Butyricicoccus</taxon>
    </lineage>
</organism>
<proteinExistence type="predicted"/>
<dbReference type="Pfam" id="PF21939">
    <property type="entry name" value="Gp10_C"/>
    <property type="match status" value="1"/>
</dbReference>
<evidence type="ECO:0000259" key="1">
    <source>
        <dbReference type="Pfam" id="PF21939"/>
    </source>
</evidence>
<feature type="domain" description="Baseplate structural protein Gp10 C-terminal" evidence="1">
    <location>
        <begin position="530"/>
        <end position="662"/>
    </location>
</feature>
<dbReference type="SUPFAM" id="SSF88874">
    <property type="entry name" value="Receptor-binding domain of short tail fibre protein gp12"/>
    <property type="match status" value="1"/>
</dbReference>
<dbReference type="AlphaFoldDB" id="A0A252F5Y2"/>
<evidence type="ECO:0000313" key="2">
    <source>
        <dbReference type="EMBL" id="OUM21189.1"/>
    </source>
</evidence>
<comment type="caution">
    <text evidence="2">The sequence shown here is derived from an EMBL/GenBank/DDBJ whole genome shotgun (WGS) entry which is preliminary data.</text>
</comment>
<evidence type="ECO:0000313" key="3">
    <source>
        <dbReference type="Proteomes" id="UP000194903"/>
    </source>
</evidence>
<keyword evidence="3" id="KW-1185">Reference proteome</keyword>
<dbReference type="OrthoDB" id="9810174at2"/>
<dbReference type="InterPro" id="IPR053827">
    <property type="entry name" value="Gp10_C"/>
</dbReference>
<accession>A0A252F5Y2</accession>
<name>A0A252F5Y2_9FIRM</name>